<sequence length="127" mass="13407">MGTEVRTVEVPLEDGADGVLRVQIREVDESLARVGRGGGAVTRASRTFGEMVDGIRPVADSFVSRLTGLVHRPDEITLEFGVSLSADADIVIASTSTQANFSVTLTWNSQAPTPQDTPAPDAPQDNA</sequence>
<feature type="region of interest" description="Disordered" evidence="1">
    <location>
        <begin position="108"/>
        <end position="127"/>
    </location>
</feature>
<gene>
    <name evidence="3" type="ORF">DEJ50_32085</name>
</gene>
<feature type="domain" description="Trypsin-co-occurring" evidence="2">
    <location>
        <begin position="11"/>
        <end position="108"/>
    </location>
</feature>
<dbReference type="NCBIfam" id="NF041216">
    <property type="entry name" value="CU044_2847_fam"/>
    <property type="match status" value="1"/>
</dbReference>
<accession>A0A5P2D9Q0</accession>
<reference evidence="3 4" key="1">
    <citation type="submission" date="2018-05" db="EMBL/GenBank/DDBJ databases">
        <title>Streptomyces venezuelae.</title>
        <authorList>
            <person name="Kim W."/>
            <person name="Lee N."/>
            <person name="Cho B.-K."/>
        </authorList>
    </citation>
    <scope>NUCLEOTIDE SEQUENCE [LARGE SCALE GENOMIC DNA]</scope>
    <source>
        <strain evidence="3 4">ATCC 21782</strain>
    </source>
</reference>
<name>A0A5P2D9Q0_STRVZ</name>
<organism evidence="3 4">
    <name type="scientific">Streptomyces venezuelae</name>
    <dbReference type="NCBI Taxonomy" id="54571"/>
    <lineage>
        <taxon>Bacteria</taxon>
        <taxon>Bacillati</taxon>
        <taxon>Actinomycetota</taxon>
        <taxon>Actinomycetes</taxon>
        <taxon>Kitasatosporales</taxon>
        <taxon>Streptomycetaceae</taxon>
        <taxon>Streptomyces</taxon>
    </lineage>
</organism>
<evidence type="ECO:0000256" key="1">
    <source>
        <dbReference type="SAM" id="MobiDB-lite"/>
    </source>
</evidence>
<dbReference type="RefSeq" id="WP_150211550.1">
    <property type="nucleotide sequence ID" value="NZ_CP029190.1"/>
</dbReference>
<dbReference type="InterPro" id="IPR045794">
    <property type="entry name" value="Trypco1"/>
</dbReference>
<dbReference type="EMBL" id="CP029190">
    <property type="protein sequence ID" value="QES51806.1"/>
    <property type="molecule type" value="Genomic_DNA"/>
</dbReference>
<dbReference type="Pfam" id="PF19493">
    <property type="entry name" value="Trypco1"/>
    <property type="match status" value="1"/>
</dbReference>
<evidence type="ECO:0000313" key="4">
    <source>
        <dbReference type="Proteomes" id="UP000325211"/>
    </source>
</evidence>
<proteinExistence type="predicted"/>
<protein>
    <recommendedName>
        <fullName evidence="2">Trypsin-co-occurring domain-containing protein</fullName>
    </recommendedName>
</protein>
<evidence type="ECO:0000259" key="2">
    <source>
        <dbReference type="Pfam" id="PF19493"/>
    </source>
</evidence>
<evidence type="ECO:0000313" key="3">
    <source>
        <dbReference type="EMBL" id="QES51806.1"/>
    </source>
</evidence>
<dbReference type="OrthoDB" id="163090at2"/>
<dbReference type="AlphaFoldDB" id="A0A5P2D9Q0"/>
<dbReference type="Proteomes" id="UP000325211">
    <property type="component" value="Chromosome"/>
</dbReference>